<evidence type="ECO:0000256" key="1">
    <source>
        <dbReference type="PROSITE-ProRule" id="PRU00042"/>
    </source>
</evidence>
<dbReference type="Gene3D" id="3.30.160.60">
    <property type="entry name" value="Classic Zinc Finger"/>
    <property type="match status" value="1"/>
</dbReference>
<dbReference type="EMBL" id="JABFTP020000144">
    <property type="protein sequence ID" value="KAL3282332.1"/>
    <property type="molecule type" value="Genomic_DNA"/>
</dbReference>
<protein>
    <recommendedName>
        <fullName evidence="2">C2H2-type domain-containing protein</fullName>
    </recommendedName>
</protein>
<keyword evidence="1" id="KW-0479">Metal-binding</keyword>
<dbReference type="InterPro" id="IPR013087">
    <property type="entry name" value="Znf_C2H2_type"/>
</dbReference>
<dbReference type="GO" id="GO:0008270">
    <property type="term" value="F:zinc ion binding"/>
    <property type="evidence" value="ECO:0007669"/>
    <property type="project" value="UniProtKB-KW"/>
</dbReference>
<evidence type="ECO:0000259" key="2">
    <source>
        <dbReference type="PROSITE" id="PS50157"/>
    </source>
</evidence>
<dbReference type="AlphaFoldDB" id="A0ABD2NUW7"/>
<dbReference type="PROSITE" id="PS50157">
    <property type="entry name" value="ZINC_FINGER_C2H2_2"/>
    <property type="match status" value="1"/>
</dbReference>
<keyword evidence="1" id="KW-0862">Zinc</keyword>
<gene>
    <name evidence="3" type="ORF">HHI36_005519</name>
</gene>
<comment type="caution">
    <text evidence="3">The sequence shown here is derived from an EMBL/GenBank/DDBJ whole genome shotgun (WGS) entry which is preliminary data.</text>
</comment>
<keyword evidence="4" id="KW-1185">Reference proteome</keyword>
<dbReference type="PROSITE" id="PS00028">
    <property type="entry name" value="ZINC_FINGER_C2H2_1"/>
    <property type="match status" value="1"/>
</dbReference>
<evidence type="ECO:0000313" key="3">
    <source>
        <dbReference type="EMBL" id="KAL3282332.1"/>
    </source>
</evidence>
<keyword evidence="1" id="KW-0863">Zinc-finger</keyword>
<reference evidence="3 4" key="1">
    <citation type="journal article" date="2021" name="BMC Biol.">
        <title>Horizontally acquired antibacterial genes associated with adaptive radiation of ladybird beetles.</title>
        <authorList>
            <person name="Li H.S."/>
            <person name="Tang X.F."/>
            <person name="Huang Y.H."/>
            <person name="Xu Z.Y."/>
            <person name="Chen M.L."/>
            <person name="Du X.Y."/>
            <person name="Qiu B.Y."/>
            <person name="Chen P.T."/>
            <person name="Zhang W."/>
            <person name="Slipinski A."/>
            <person name="Escalona H.E."/>
            <person name="Waterhouse R.M."/>
            <person name="Zwick A."/>
            <person name="Pang H."/>
        </authorList>
    </citation>
    <scope>NUCLEOTIDE SEQUENCE [LARGE SCALE GENOMIC DNA]</scope>
    <source>
        <strain evidence="3">SYSU2018</strain>
    </source>
</reference>
<proteinExistence type="predicted"/>
<name>A0ABD2NUW7_9CUCU</name>
<dbReference type="Pfam" id="PF23077">
    <property type="entry name" value="zf-C2H2_ZNF462_1st"/>
    <property type="match status" value="1"/>
</dbReference>
<sequence>MFDIYPEEIKKEIPFEEVVVEPDIRVKTELFENEEELDENFNCDTADDELHHSELMRDENINESIDQINYKNISSYSENYKLFPNLNILMQSDSQRSFPRNSVRCRTRGNPYINPQLKKQFMLRSFQCKKCPRYFKTPGYLKAHCAKVHNVN</sequence>
<dbReference type="Proteomes" id="UP001516400">
    <property type="component" value="Unassembled WGS sequence"/>
</dbReference>
<dbReference type="InterPro" id="IPR057831">
    <property type="entry name" value="Znf_C2H2_ZNF462_1st"/>
</dbReference>
<evidence type="ECO:0000313" key="4">
    <source>
        <dbReference type="Proteomes" id="UP001516400"/>
    </source>
</evidence>
<feature type="domain" description="C2H2-type" evidence="2">
    <location>
        <begin position="126"/>
        <end position="152"/>
    </location>
</feature>
<accession>A0ABD2NUW7</accession>
<organism evidence="3 4">
    <name type="scientific">Cryptolaemus montrouzieri</name>
    <dbReference type="NCBI Taxonomy" id="559131"/>
    <lineage>
        <taxon>Eukaryota</taxon>
        <taxon>Metazoa</taxon>
        <taxon>Ecdysozoa</taxon>
        <taxon>Arthropoda</taxon>
        <taxon>Hexapoda</taxon>
        <taxon>Insecta</taxon>
        <taxon>Pterygota</taxon>
        <taxon>Neoptera</taxon>
        <taxon>Endopterygota</taxon>
        <taxon>Coleoptera</taxon>
        <taxon>Polyphaga</taxon>
        <taxon>Cucujiformia</taxon>
        <taxon>Coccinelloidea</taxon>
        <taxon>Coccinellidae</taxon>
        <taxon>Scymninae</taxon>
        <taxon>Scymnini</taxon>
        <taxon>Cryptolaemus</taxon>
    </lineage>
</organism>